<keyword evidence="1" id="KW-0175">Coiled coil</keyword>
<name>A0A8S5NI20_9CAUD</name>
<feature type="compositionally biased region" description="Gly residues" evidence="2">
    <location>
        <begin position="479"/>
        <end position="498"/>
    </location>
</feature>
<feature type="coiled-coil region" evidence="1">
    <location>
        <begin position="24"/>
        <end position="79"/>
    </location>
</feature>
<organism evidence="3">
    <name type="scientific">Siphoviridae sp. ctgu013</name>
    <dbReference type="NCBI Taxonomy" id="2826421"/>
    <lineage>
        <taxon>Viruses</taxon>
        <taxon>Duplodnaviria</taxon>
        <taxon>Heunggongvirae</taxon>
        <taxon>Uroviricota</taxon>
        <taxon>Caudoviricetes</taxon>
    </lineage>
</organism>
<sequence length="919" mass="97676">MAEAKVDISVAVEDAGLKRLNTSLASGQQHAKALKTELKNLERETQNGTKATEAQRAALQDLQQQLNVQTEANKRYSKAIKEAYNSALKQAEVANGSSTSLKALAGSMLEGVNASSVMNTAIGMLTSNLASMAAGLAGDVVTALADFVASVFEVGAAAQSTVAQFAAMKYNVDDAVTSYRIFNDLTRDLTYDPAVLNQMMVQLIDLGYSAKNAADLIRQCADTAAGLGQGASGAQQLVDAISRIQATGELTNRQLVALKTAGINLDEAFSSLGLSGDDAMQAVEDGTLEASDAVAALSDYMHEFDGAMETSKQNIDDAWEDVTGNLSACCEEIGLSILNAFDQSEIVQKLIEFTQDLLDMIRSDGVSIFSDFGDIASYALDLISDGMQIIINVIKVVIMMAHEMYAAFRSLGVRIANALSPILQPLGEIFSILSKILGSLGQQISAGIDVGWHNEFPGAPDTGSEENHFRPTQRASSGGSAGGGRSGGSSGGHSGGGASVSREEREEERQIDALIKKYTDADKQKQALAKSSLELAKANAAMLVGENKKAEENKISLQGLKDAHDKLLTGWDDELEVAKKIADAEIRDKVIRSINEQIEAENKLYEAKVKSQEFQYMYDQNKEATKTLLDNILGTDDEVAARIKEIKKTLNESLNDIDVAMANPNEEEALNGMAKLLQMAPEDLEEELAAKGETLQAFAEQYKETLAETSEAEIQQLSIGEQWSNKMKSYAETVGKSMGSAMADFIMGAKTAKEALGDFVRGIIQNAVSILTEWLAVFAIYSAFPMWASGMTPADAANKTVFGVSKKKATGGLITGPGTGTSDSIPAMLSNGEYVINAAAVQRLGTAYLDTLNSPHYAEGGQVGTPAMGAAGSGGSVTLNVSAMDASSFMDFLRGGGMDSIKQMLFDGTRDFTTDAGVW</sequence>
<accession>A0A8S5NI20</accession>
<protein>
    <submittedName>
        <fullName evidence="3">Intron-binding protein aquarius N-terminus</fullName>
    </submittedName>
</protein>
<reference evidence="3" key="1">
    <citation type="journal article" date="2021" name="Proc. Natl. Acad. Sci. U.S.A.">
        <title>A Catalog of Tens of Thousands of Viruses from Human Metagenomes Reveals Hidden Associations with Chronic Diseases.</title>
        <authorList>
            <person name="Tisza M.J."/>
            <person name="Buck C.B."/>
        </authorList>
    </citation>
    <scope>NUCLEOTIDE SEQUENCE</scope>
    <source>
        <strain evidence="3">Ctgu013</strain>
    </source>
</reference>
<proteinExistence type="predicted"/>
<dbReference type="EMBL" id="BK015171">
    <property type="protein sequence ID" value="DAD93999.1"/>
    <property type="molecule type" value="Genomic_DNA"/>
</dbReference>
<feature type="region of interest" description="Disordered" evidence="2">
    <location>
        <begin position="455"/>
        <end position="506"/>
    </location>
</feature>
<evidence type="ECO:0000313" key="3">
    <source>
        <dbReference type="EMBL" id="DAD93999.1"/>
    </source>
</evidence>
<evidence type="ECO:0000256" key="2">
    <source>
        <dbReference type="SAM" id="MobiDB-lite"/>
    </source>
</evidence>
<evidence type="ECO:0000256" key="1">
    <source>
        <dbReference type="SAM" id="Coils"/>
    </source>
</evidence>